<keyword evidence="1" id="KW-0805">Transcription regulation</keyword>
<dbReference type="EMBL" id="VUMV01000009">
    <property type="protein sequence ID" value="MST82852.1"/>
    <property type="molecule type" value="Genomic_DNA"/>
</dbReference>
<dbReference type="SUPFAM" id="SSF51306">
    <property type="entry name" value="LexA/Signal peptidase"/>
    <property type="match status" value="1"/>
</dbReference>
<dbReference type="Pfam" id="PF13443">
    <property type="entry name" value="HTH_26"/>
    <property type="match status" value="1"/>
</dbReference>
<protein>
    <submittedName>
        <fullName evidence="5">LexA family transcriptional regulator</fullName>
    </submittedName>
</protein>
<dbReference type="PANTHER" id="PTHR40661">
    <property type="match status" value="1"/>
</dbReference>
<dbReference type="GO" id="GO:0003677">
    <property type="term" value="F:DNA binding"/>
    <property type="evidence" value="ECO:0007669"/>
    <property type="project" value="UniProtKB-KW"/>
</dbReference>
<feature type="domain" description="HTH cro/C1-type" evidence="4">
    <location>
        <begin position="14"/>
        <end position="68"/>
    </location>
</feature>
<reference evidence="5 6" key="1">
    <citation type="submission" date="2019-08" db="EMBL/GenBank/DDBJ databases">
        <title>In-depth cultivation of the pig gut microbiome towards novel bacterial diversity and tailored functional studies.</title>
        <authorList>
            <person name="Wylensek D."/>
            <person name="Hitch T.C.A."/>
            <person name="Clavel T."/>
        </authorList>
    </citation>
    <scope>NUCLEOTIDE SEQUENCE [LARGE SCALE GENOMIC DNA]</scope>
    <source>
        <strain evidence="5 6">Oil+RF-744-WCA-WT-13</strain>
    </source>
</reference>
<dbReference type="AlphaFoldDB" id="A0A7X2TP22"/>
<dbReference type="InterPro" id="IPR015927">
    <property type="entry name" value="Peptidase_S24_S26A/B/C"/>
</dbReference>
<dbReference type="InterPro" id="IPR010982">
    <property type="entry name" value="Lambda_DNA-bd_dom_sf"/>
</dbReference>
<name>A0A7X2TP22_9FIRM</name>
<dbReference type="PROSITE" id="PS50943">
    <property type="entry name" value="HTH_CROC1"/>
    <property type="match status" value="1"/>
</dbReference>
<dbReference type="InterPro" id="IPR001387">
    <property type="entry name" value="Cro/C1-type_HTH"/>
</dbReference>
<dbReference type="SUPFAM" id="SSF47413">
    <property type="entry name" value="lambda repressor-like DNA-binding domains"/>
    <property type="match status" value="1"/>
</dbReference>
<evidence type="ECO:0000256" key="3">
    <source>
        <dbReference type="ARBA" id="ARBA00023163"/>
    </source>
</evidence>
<dbReference type="InterPro" id="IPR039418">
    <property type="entry name" value="LexA-like"/>
</dbReference>
<evidence type="ECO:0000313" key="6">
    <source>
        <dbReference type="Proteomes" id="UP000466864"/>
    </source>
</evidence>
<sequence>MADEELRKIFAKRLRHYLELNGYNQADLARYMHVTTATTAKWCTGQTMPRIDKVQSICNWLGINKSDLLENNPDRSNVLRTDVPFGRYRIPILTTVAAGKPMYAEEDVLEWIDYDKDPGDHVRACRIEGSSMIPRIQDGDTVIFDTDLGWEDGDVIIATVNGDHATCKRIKRYEDGLALLSDNASIAPMYYSRQEIEELPVKIVGRVTEVRGKL</sequence>
<evidence type="ECO:0000256" key="2">
    <source>
        <dbReference type="ARBA" id="ARBA00023125"/>
    </source>
</evidence>
<keyword evidence="2" id="KW-0238">DNA-binding</keyword>
<comment type="caution">
    <text evidence="5">The sequence shown here is derived from an EMBL/GenBank/DDBJ whole genome shotgun (WGS) entry which is preliminary data.</text>
</comment>
<evidence type="ECO:0000259" key="4">
    <source>
        <dbReference type="PROSITE" id="PS50943"/>
    </source>
</evidence>
<dbReference type="CDD" id="cd06529">
    <property type="entry name" value="S24_LexA-like"/>
    <property type="match status" value="1"/>
</dbReference>
<dbReference type="Gene3D" id="1.10.260.40">
    <property type="entry name" value="lambda repressor-like DNA-binding domains"/>
    <property type="match status" value="1"/>
</dbReference>
<gene>
    <name evidence="5" type="ORF">FYJ60_11090</name>
</gene>
<keyword evidence="3" id="KW-0804">Transcription</keyword>
<accession>A0A7X2TP22</accession>
<dbReference type="SMART" id="SM00530">
    <property type="entry name" value="HTH_XRE"/>
    <property type="match status" value="1"/>
</dbReference>
<dbReference type="InterPro" id="IPR036286">
    <property type="entry name" value="LexA/Signal_pep-like_sf"/>
</dbReference>
<dbReference type="PANTHER" id="PTHR40661:SF1">
    <property type="entry name" value="HTH CRO_C1-TYPE DOMAIN-CONTAINING PROTEIN"/>
    <property type="match status" value="1"/>
</dbReference>
<dbReference type="Pfam" id="PF00717">
    <property type="entry name" value="Peptidase_S24"/>
    <property type="match status" value="1"/>
</dbReference>
<dbReference type="Gene3D" id="2.10.109.10">
    <property type="entry name" value="Umud Fragment, subunit A"/>
    <property type="match status" value="1"/>
</dbReference>
<dbReference type="Proteomes" id="UP000466864">
    <property type="component" value="Unassembled WGS sequence"/>
</dbReference>
<keyword evidence="6" id="KW-1185">Reference proteome</keyword>
<dbReference type="RefSeq" id="WP_154458755.1">
    <property type="nucleotide sequence ID" value="NZ_VUMV01000009.1"/>
</dbReference>
<dbReference type="CDD" id="cd00093">
    <property type="entry name" value="HTH_XRE"/>
    <property type="match status" value="1"/>
</dbReference>
<organism evidence="5 6">
    <name type="scientific">Bilifractor porci</name>
    <dbReference type="NCBI Taxonomy" id="2606636"/>
    <lineage>
        <taxon>Bacteria</taxon>
        <taxon>Bacillati</taxon>
        <taxon>Bacillota</taxon>
        <taxon>Clostridia</taxon>
        <taxon>Lachnospirales</taxon>
        <taxon>Lachnospiraceae</taxon>
        <taxon>Bilifractor</taxon>
    </lineage>
</organism>
<evidence type="ECO:0000313" key="5">
    <source>
        <dbReference type="EMBL" id="MST82852.1"/>
    </source>
</evidence>
<proteinExistence type="predicted"/>
<evidence type="ECO:0000256" key="1">
    <source>
        <dbReference type="ARBA" id="ARBA00023015"/>
    </source>
</evidence>